<organism evidence="4 5">
    <name type="scientific">Jiella flava</name>
    <dbReference type="NCBI Taxonomy" id="2816857"/>
    <lineage>
        <taxon>Bacteria</taxon>
        <taxon>Pseudomonadati</taxon>
        <taxon>Pseudomonadota</taxon>
        <taxon>Alphaproteobacteria</taxon>
        <taxon>Hyphomicrobiales</taxon>
        <taxon>Aurantimonadaceae</taxon>
        <taxon>Jiella</taxon>
    </lineage>
</organism>
<feature type="domain" description="CREG-like beta-barrel" evidence="3">
    <location>
        <begin position="34"/>
        <end position="175"/>
    </location>
</feature>
<comment type="caution">
    <text evidence="4">The sequence shown here is derived from an EMBL/GenBank/DDBJ whole genome shotgun (WGS) entry which is preliminary data.</text>
</comment>
<dbReference type="InterPro" id="IPR019595">
    <property type="entry name" value="DUF2470"/>
</dbReference>
<dbReference type="Pfam" id="PF13883">
    <property type="entry name" value="CREG_beta-barrel"/>
    <property type="match status" value="1"/>
</dbReference>
<evidence type="ECO:0000313" key="5">
    <source>
        <dbReference type="Proteomes" id="UP000664122"/>
    </source>
</evidence>
<reference evidence="4" key="1">
    <citation type="submission" date="2021-03" db="EMBL/GenBank/DDBJ databases">
        <title>Whole genome sequence of Jiella sp. CQZ9-1.</title>
        <authorList>
            <person name="Tuo L."/>
        </authorList>
    </citation>
    <scope>NUCLEOTIDE SEQUENCE</scope>
    <source>
        <strain evidence="4">CQZ9-1</strain>
    </source>
</reference>
<evidence type="ECO:0000256" key="1">
    <source>
        <dbReference type="SAM" id="MobiDB-lite"/>
    </source>
</evidence>
<name>A0A939JVA7_9HYPH</name>
<proteinExistence type="predicted"/>
<feature type="domain" description="DUF2470" evidence="2">
    <location>
        <begin position="197"/>
        <end position="246"/>
    </location>
</feature>
<dbReference type="InterPro" id="IPR037119">
    <property type="entry name" value="Haem_oxidase_HugZ-like_sf"/>
</dbReference>
<dbReference type="Proteomes" id="UP000664122">
    <property type="component" value="Unassembled WGS sequence"/>
</dbReference>
<dbReference type="Gene3D" id="2.30.110.10">
    <property type="entry name" value="Electron Transport, Fmn-binding Protein, Chain A"/>
    <property type="match status" value="1"/>
</dbReference>
<evidence type="ECO:0000259" key="2">
    <source>
        <dbReference type="Pfam" id="PF10615"/>
    </source>
</evidence>
<accession>A0A939JVA7</accession>
<dbReference type="GO" id="GO:0005737">
    <property type="term" value="C:cytoplasm"/>
    <property type="evidence" value="ECO:0007669"/>
    <property type="project" value="UniProtKB-ARBA"/>
</dbReference>
<sequence>MIDDPGDIAGQAGASSGTGADGPKPPSLLQPVDDDARRLARRLIRTARDGALGVLRPFDGMPAVSRALVATDFAGQPIILVSGLSLHAKALAADPRCSVLVGDSGKGDPLAHPRMTIFAAASPLSREDPATAPIRARFLARHPKAELYVDFPDFRFLALAPTGASLNGGFAKAFELQPDDLVDTVDANLPALALRARDHMNADHGDAVDLMAAMAGESGAGWRIATVDRHGFEVARGSRLIRIEFALDPADVGYRDAFVALLRTKPDGS</sequence>
<protein>
    <submittedName>
        <fullName evidence="4">HugZ family protein</fullName>
    </submittedName>
</protein>
<dbReference type="PANTHER" id="PTHR13343">
    <property type="entry name" value="CREG1 PROTEIN"/>
    <property type="match status" value="1"/>
</dbReference>
<dbReference type="InterPro" id="IPR012349">
    <property type="entry name" value="Split_barrel_FMN-bd"/>
</dbReference>
<dbReference type="AlphaFoldDB" id="A0A939JVA7"/>
<dbReference type="PANTHER" id="PTHR13343:SF17">
    <property type="entry name" value="CELLULAR REPRESSOR OF E1A-STIMULATED GENES, ISOFORM A"/>
    <property type="match status" value="1"/>
</dbReference>
<keyword evidence="5" id="KW-1185">Reference proteome</keyword>
<feature type="compositionally biased region" description="Low complexity" evidence="1">
    <location>
        <begin position="9"/>
        <end position="22"/>
    </location>
</feature>
<dbReference type="RefSeq" id="WP_207258928.1">
    <property type="nucleotide sequence ID" value="NZ_JAFMPP010000015.1"/>
</dbReference>
<evidence type="ECO:0000259" key="3">
    <source>
        <dbReference type="Pfam" id="PF13883"/>
    </source>
</evidence>
<evidence type="ECO:0000313" key="4">
    <source>
        <dbReference type="EMBL" id="MBO0664010.1"/>
    </source>
</evidence>
<feature type="region of interest" description="Disordered" evidence="1">
    <location>
        <begin position="1"/>
        <end position="32"/>
    </location>
</feature>
<gene>
    <name evidence="4" type="ORF">J1C48_15635</name>
</gene>
<dbReference type="EMBL" id="JAFMPP010000015">
    <property type="protein sequence ID" value="MBO0664010.1"/>
    <property type="molecule type" value="Genomic_DNA"/>
</dbReference>
<dbReference type="Gene3D" id="3.20.180.10">
    <property type="entry name" value="PNP-oxidase-like"/>
    <property type="match status" value="1"/>
</dbReference>
<dbReference type="InterPro" id="IPR055343">
    <property type="entry name" value="CREG_beta-barrel"/>
</dbReference>
<dbReference type="SUPFAM" id="SSF50475">
    <property type="entry name" value="FMN-binding split barrel"/>
    <property type="match status" value="1"/>
</dbReference>
<dbReference type="Pfam" id="PF10615">
    <property type="entry name" value="DUF2470"/>
    <property type="match status" value="1"/>
</dbReference>